<evidence type="ECO:0000256" key="2">
    <source>
        <dbReference type="SAM" id="MobiDB-lite"/>
    </source>
</evidence>
<dbReference type="Gene3D" id="2.30.110.10">
    <property type="entry name" value="Electron Transport, Fmn-binding Protein, Chain A"/>
    <property type="match status" value="1"/>
</dbReference>
<accession>A0ABP6BPE5</accession>
<dbReference type="InterPro" id="IPR019576">
    <property type="entry name" value="Pyridoxamine_oxidase_dimer_C"/>
</dbReference>
<comment type="similarity">
    <text evidence="1">Belongs to the pyridoxamine 5'-phosphate oxidase family.</text>
</comment>
<dbReference type="EMBL" id="BAAARI010000012">
    <property type="protein sequence ID" value="GAA2580102.1"/>
    <property type="molecule type" value="Genomic_DNA"/>
</dbReference>
<proteinExistence type="inferred from homology"/>
<evidence type="ECO:0000259" key="3">
    <source>
        <dbReference type="Pfam" id="PF10590"/>
    </source>
</evidence>
<organism evidence="4 5">
    <name type="scientific">Microbacterium binotii</name>
    <dbReference type="NCBI Taxonomy" id="462710"/>
    <lineage>
        <taxon>Bacteria</taxon>
        <taxon>Bacillati</taxon>
        <taxon>Actinomycetota</taxon>
        <taxon>Actinomycetes</taxon>
        <taxon>Micrococcales</taxon>
        <taxon>Microbacteriaceae</taxon>
        <taxon>Microbacterium</taxon>
    </lineage>
</organism>
<sequence length="88" mass="10006">MRLRGGMQPATAAEIAADFEARPESARVGLTPADWMLWWLAPTHVEFWQGSPDRRHARIMYERQGESWHREVRGGETSTRTGGAASRR</sequence>
<evidence type="ECO:0000313" key="4">
    <source>
        <dbReference type="EMBL" id="GAA2580102.1"/>
    </source>
</evidence>
<gene>
    <name evidence="4" type="ORF">GCM10009862_19160</name>
</gene>
<dbReference type="Proteomes" id="UP001500274">
    <property type="component" value="Unassembled WGS sequence"/>
</dbReference>
<feature type="domain" description="Pyridoxine 5'-phosphate oxidase dimerisation C-terminal" evidence="3">
    <location>
        <begin position="35"/>
        <end position="71"/>
    </location>
</feature>
<comment type="caution">
    <text evidence="4">The sequence shown here is derived from an EMBL/GenBank/DDBJ whole genome shotgun (WGS) entry which is preliminary data.</text>
</comment>
<keyword evidence="5" id="KW-1185">Reference proteome</keyword>
<feature type="compositionally biased region" description="Basic and acidic residues" evidence="2">
    <location>
        <begin position="65"/>
        <end position="74"/>
    </location>
</feature>
<name>A0ABP6BPE5_9MICO</name>
<feature type="region of interest" description="Disordered" evidence="2">
    <location>
        <begin position="65"/>
        <end position="88"/>
    </location>
</feature>
<protein>
    <recommendedName>
        <fullName evidence="3">Pyridoxine 5'-phosphate oxidase dimerisation C-terminal domain-containing protein</fullName>
    </recommendedName>
</protein>
<dbReference type="Pfam" id="PF10590">
    <property type="entry name" value="PNP_phzG_C"/>
    <property type="match status" value="1"/>
</dbReference>
<evidence type="ECO:0000313" key="5">
    <source>
        <dbReference type="Proteomes" id="UP001500274"/>
    </source>
</evidence>
<dbReference type="InterPro" id="IPR012349">
    <property type="entry name" value="Split_barrel_FMN-bd"/>
</dbReference>
<dbReference type="SUPFAM" id="SSF50475">
    <property type="entry name" value="FMN-binding split barrel"/>
    <property type="match status" value="1"/>
</dbReference>
<evidence type="ECO:0000256" key="1">
    <source>
        <dbReference type="ARBA" id="ARBA00007301"/>
    </source>
</evidence>
<reference evidence="5" key="1">
    <citation type="journal article" date="2019" name="Int. J. Syst. Evol. Microbiol.">
        <title>The Global Catalogue of Microorganisms (GCM) 10K type strain sequencing project: providing services to taxonomists for standard genome sequencing and annotation.</title>
        <authorList>
            <consortium name="The Broad Institute Genomics Platform"/>
            <consortium name="The Broad Institute Genome Sequencing Center for Infectious Disease"/>
            <person name="Wu L."/>
            <person name="Ma J."/>
        </authorList>
    </citation>
    <scope>NUCLEOTIDE SEQUENCE [LARGE SCALE GENOMIC DNA]</scope>
    <source>
        <strain evidence="5">JCM 16365</strain>
    </source>
</reference>
<dbReference type="RefSeq" id="WP_344228980.1">
    <property type="nucleotide sequence ID" value="NZ_BAAARI010000012.1"/>
</dbReference>